<reference evidence="2" key="1">
    <citation type="submission" date="2019-03" db="EMBL/GenBank/DDBJ databases">
        <title>WGS assembly of Setaria viridis.</title>
        <authorList>
            <person name="Huang P."/>
            <person name="Jenkins J."/>
            <person name="Grimwood J."/>
            <person name="Barry K."/>
            <person name="Healey A."/>
            <person name="Mamidi S."/>
            <person name="Sreedasyam A."/>
            <person name="Shu S."/>
            <person name="Feldman M."/>
            <person name="Wu J."/>
            <person name="Yu Y."/>
            <person name="Chen C."/>
            <person name="Johnson J."/>
            <person name="Rokhsar D."/>
            <person name="Baxter I."/>
            <person name="Schmutz J."/>
            <person name="Brutnell T."/>
            <person name="Kellogg E."/>
        </authorList>
    </citation>
    <scope>NUCLEOTIDE SEQUENCE [LARGE SCALE GENOMIC DNA]</scope>
</reference>
<dbReference type="Gramene" id="TKW01418">
    <property type="protein sequence ID" value="TKW01418"/>
    <property type="gene ID" value="SEVIR_8G178900v2"/>
</dbReference>
<dbReference type="EMBL" id="CM016559">
    <property type="protein sequence ID" value="TKW01418.1"/>
    <property type="molecule type" value="Genomic_DNA"/>
</dbReference>
<protein>
    <recommendedName>
        <fullName evidence="4">TNFR-Cys domain-containing protein</fullName>
    </recommendedName>
</protein>
<evidence type="ECO:0008006" key="4">
    <source>
        <dbReference type="Google" id="ProtNLM"/>
    </source>
</evidence>
<evidence type="ECO:0000313" key="3">
    <source>
        <dbReference type="Proteomes" id="UP000298652"/>
    </source>
</evidence>
<feature type="signal peptide" evidence="1">
    <location>
        <begin position="1"/>
        <end position="26"/>
    </location>
</feature>
<evidence type="ECO:0000313" key="2">
    <source>
        <dbReference type="EMBL" id="TKW01418.1"/>
    </source>
</evidence>
<name>A0A4U6TGK3_SETVI</name>
<gene>
    <name evidence="2" type="ORF">SEVIR_8G178900v2</name>
</gene>
<keyword evidence="1" id="KW-0732">Signal</keyword>
<dbReference type="Proteomes" id="UP000298652">
    <property type="component" value="Chromosome 8"/>
</dbReference>
<accession>A0A4U6TGK3</accession>
<dbReference type="AlphaFoldDB" id="A0A4U6TGK3"/>
<proteinExistence type="predicted"/>
<evidence type="ECO:0000256" key="1">
    <source>
        <dbReference type="SAM" id="SignalP"/>
    </source>
</evidence>
<dbReference type="OMA" id="CISGDCA"/>
<keyword evidence="3" id="KW-1185">Reference proteome</keyword>
<sequence>MVSGAAGFRAAAAIAVLAVLVMSSQGHPSKKPLCSDCPSLCNTNCSAVVAAACAVDCSPPVGQCEGCKSQVLRGCCQSFCSSSNDTSTISSCCPSDCISGDCATCSCDNCSAAVQNNCAWPCSMHASDMMRCNACRYGAAEQCATSCISACDDHCVKKDC</sequence>
<feature type="chain" id="PRO_5020215985" description="TNFR-Cys domain-containing protein" evidence="1">
    <location>
        <begin position="27"/>
        <end position="160"/>
    </location>
</feature>
<organism evidence="2 3">
    <name type="scientific">Setaria viridis</name>
    <name type="common">Green bristlegrass</name>
    <name type="synonym">Setaria italica subsp. viridis</name>
    <dbReference type="NCBI Taxonomy" id="4556"/>
    <lineage>
        <taxon>Eukaryota</taxon>
        <taxon>Viridiplantae</taxon>
        <taxon>Streptophyta</taxon>
        <taxon>Embryophyta</taxon>
        <taxon>Tracheophyta</taxon>
        <taxon>Spermatophyta</taxon>
        <taxon>Magnoliopsida</taxon>
        <taxon>Liliopsida</taxon>
        <taxon>Poales</taxon>
        <taxon>Poaceae</taxon>
        <taxon>PACMAD clade</taxon>
        <taxon>Panicoideae</taxon>
        <taxon>Panicodae</taxon>
        <taxon>Paniceae</taxon>
        <taxon>Cenchrinae</taxon>
        <taxon>Setaria</taxon>
    </lineage>
</organism>